<accession>N0DN07</accession>
<dbReference type="EMBL" id="AB746331">
    <property type="protein sequence ID" value="BAN14691.1"/>
    <property type="molecule type" value="mRNA"/>
</dbReference>
<organism evidence="11">
    <name type="scientific">Plautia stali</name>
    <name type="common">Stink bug</name>
    <dbReference type="NCBI Taxonomy" id="106108"/>
    <lineage>
        <taxon>Eukaryota</taxon>
        <taxon>Metazoa</taxon>
        <taxon>Ecdysozoa</taxon>
        <taxon>Arthropoda</taxon>
        <taxon>Hexapoda</taxon>
        <taxon>Insecta</taxon>
        <taxon>Pterygota</taxon>
        <taxon>Neoptera</taxon>
        <taxon>Paraneoptera</taxon>
        <taxon>Hemiptera</taxon>
        <taxon>Heteroptera</taxon>
        <taxon>Panheteroptera</taxon>
        <taxon>Pentatomomorpha</taxon>
        <taxon>Pentatomoidea</taxon>
        <taxon>Pentatomidae</taxon>
        <taxon>Pentatominae</taxon>
        <taxon>Plautia</taxon>
    </lineage>
</organism>
<dbReference type="InterPro" id="IPR001128">
    <property type="entry name" value="Cyt_P450"/>
</dbReference>
<keyword evidence="3 8" id="KW-0349">Heme</keyword>
<dbReference type="PANTHER" id="PTHR24300">
    <property type="entry name" value="CYTOCHROME P450 508A4-RELATED"/>
    <property type="match status" value="1"/>
</dbReference>
<dbReference type="GO" id="GO:0006082">
    <property type="term" value="P:organic acid metabolic process"/>
    <property type="evidence" value="ECO:0007669"/>
    <property type="project" value="TreeGrafter"/>
</dbReference>
<keyword evidence="7 9" id="KW-0503">Monooxygenase</keyword>
<protein>
    <submittedName>
        <fullName evidence="11">Cytochrome P450</fullName>
    </submittedName>
</protein>
<dbReference type="SUPFAM" id="SSF48264">
    <property type="entry name" value="Cytochrome P450"/>
    <property type="match status" value="1"/>
</dbReference>
<dbReference type="PROSITE" id="PS00086">
    <property type="entry name" value="CYTOCHROME_P450"/>
    <property type="match status" value="1"/>
</dbReference>
<dbReference type="Pfam" id="PF00067">
    <property type="entry name" value="p450"/>
    <property type="match status" value="1"/>
</dbReference>
<evidence type="ECO:0000256" key="1">
    <source>
        <dbReference type="ARBA" id="ARBA00001971"/>
    </source>
</evidence>
<keyword evidence="10" id="KW-0732">Signal</keyword>
<keyword evidence="6 8" id="KW-0408">Iron</keyword>
<reference evidence="11" key="1">
    <citation type="journal article" date="2013" name="Biotechnol. Appl. Biochem.">
        <title>Function, diversity, and application of insect juvenile hormone epoxidases (CYP15).</title>
        <authorList>
            <person name="Daimon T."/>
            <person name="Shinoda T."/>
        </authorList>
    </citation>
    <scope>NUCLEOTIDE SEQUENCE</scope>
</reference>
<dbReference type="InterPro" id="IPR050182">
    <property type="entry name" value="Cytochrome_P450_fam2"/>
</dbReference>
<evidence type="ECO:0000256" key="10">
    <source>
        <dbReference type="SAM" id="SignalP"/>
    </source>
</evidence>
<dbReference type="InterPro" id="IPR002401">
    <property type="entry name" value="Cyt_P450_E_grp-I"/>
</dbReference>
<comment type="cofactor">
    <cofactor evidence="1 8">
        <name>heme</name>
        <dbReference type="ChEBI" id="CHEBI:30413"/>
    </cofactor>
</comment>
<evidence type="ECO:0000256" key="3">
    <source>
        <dbReference type="ARBA" id="ARBA00022617"/>
    </source>
</evidence>
<dbReference type="PRINTS" id="PR00463">
    <property type="entry name" value="EP450I"/>
</dbReference>
<dbReference type="AlphaFoldDB" id="N0DN07"/>
<name>N0DN07_PLAST</name>
<keyword evidence="5 9" id="KW-0560">Oxidoreductase</keyword>
<dbReference type="GO" id="GO:0005506">
    <property type="term" value="F:iron ion binding"/>
    <property type="evidence" value="ECO:0007669"/>
    <property type="project" value="InterPro"/>
</dbReference>
<proteinExistence type="evidence at transcript level"/>
<dbReference type="GO" id="GO:0020037">
    <property type="term" value="F:heme binding"/>
    <property type="evidence" value="ECO:0007669"/>
    <property type="project" value="InterPro"/>
</dbReference>
<evidence type="ECO:0000256" key="8">
    <source>
        <dbReference type="PIRSR" id="PIRSR602401-1"/>
    </source>
</evidence>
<dbReference type="InterPro" id="IPR017972">
    <property type="entry name" value="Cyt_P450_CS"/>
</dbReference>
<dbReference type="GO" id="GO:0005737">
    <property type="term" value="C:cytoplasm"/>
    <property type="evidence" value="ECO:0007669"/>
    <property type="project" value="TreeGrafter"/>
</dbReference>
<dbReference type="InterPro" id="IPR036396">
    <property type="entry name" value="Cyt_P450_sf"/>
</dbReference>
<dbReference type="GO" id="GO:0016712">
    <property type="term" value="F:oxidoreductase activity, acting on paired donors, with incorporation or reduction of molecular oxygen, reduced flavin or flavoprotein as one donor, and incorporation of one atom of oxygen"/>
    <property type="evidence" value="ECO:0007669"/>
    <property type="project" value="TreeGrafter"/>
</dbReference>
<evidence type="ECO:0000256" key="6">
    <source>
        <dbReference type="ARBA" id="ARBA00023004"/>
    </source>
</evidence>
<feature type="signal peptide" evidence="10">
    <location>
        <begin position="1"/>
        <end position="21"/>
    </location>
</feature>
<evidence type="ECO:0000256" key="2">
    <source>
        <dbReference type="ARBA" id="ARBA00010617"/>
    </source>
</evidence>
<evidence type="ECO:0000256" key="7">
    <source>
        <dbReference type="ARBA" id="ARBA00023033"/>
    </source>
</evidence>
<keyword evidence="4 8" id="KW-0479">Metal-binding</keyword>
<evidence type="ECO:0000313" key="11">
    <source>
        <dbReference type="EMBL" id="BAN14691.1"/>
    </source>
</evidence>
<feature type="binding site" description="axial binding residue" evidence="8">
    <location>
        <position position="436"/>
    </location>
    <ligand>
        <name>heme</name>
        <dbReference type="ChEBI" id="CHEBI:30413"/>
    </ligand>
    <ligandPart>
        <name>Fe</name>
        <dbReference type="ChEBI" id="CHEBI:18248"/>
    </ligandPart>
</feature>
<dbReference type="FunFam" id="1.10.630.10:FF:000036">
    <property type="entry name" value="CYtochrome P450 family"/>
    <property type="match status" value="1"/>
</dbReference>
<evidence type="ECO:0000256" key="5">
    <source>
        <dbReference type="ARBA" id="ARBA00023002"/>
    </source>
</evidence>
<dbReference type="GO" id="GO:0008395">
    <property type="term" value="F:steroid hydroxylase activity"/>
    <property type="evidence" value="ECO:0007669"/>
    <property type="project" value="TreeGrafter"/>
</dbReference>
<feature type="chain" id="PRO_5004106222" evidence="10">
    <location>
        <begin position="22"/>
        <end position="490"/>
    </location>
</feature>
<gene>
    <name evidence="11" type="primary">CYP15</name>
</gene>
<dbReference type="PRINTS" id="PR00385">
    <property type="entry name" value="P450"/>
</dbReference>
<sequence>MWFFVLFIALLALLLFEGARPVRFPPGPCWIPILGNYLLFYELRKKLGFTHLVWEWLSKRYGPLVGVKLGKDKLVIGTNLPVVKELLTKEQFEARPDGFFFQFRAFGERYGLVFVDGEFFNEQKRFVMKHLKSFGLNKSIMEDRISSEAEELIQHILKIQKDDGLVIPGIVEISVVNILWSIVAGRRFELDDKKAQDLVDNIHTSFRLQDMSGGILNQMPFLRFICPELTSFNKLKDVLGNLTSFVKKIIDEHRETVSSYENRDLVDAFLNEMKKQGGNNSTFTEKQLIILLLDLFLAGPETTSATLGFAALYLIHYPHIQNKLHDELDKVIGKGKRPCMKDKPTLVYMEAFTMELQRIINVTPTTVSHRAKEDADVMGYRIPKDSIVLANLYSLHMSKDYWTDPENFRPERFIDENGAIVQYDFFIPFGLGKRRCIGEALAKTSLFLYLTALLQKFRIRPVSEELPPIKSLDGATISPAPFRCFFEPRE</sequence>
<evidence type="ECO:0000256" key="9">
    <source>
        <dbReference type="RuleBase" id="RU000461"/>
    </source>
</evidence>
<evidence type="ECO:0000256" key="4">
    <source>
        <dbReference type="ARBA" id="ARBA00022723"/>
    </source>
</evidence>
<dbReference type="Gene3D" id="1.10.630.10">
    <property type="entry name" value="Cytochrome P450"/>
    <property type="match status" value="1"/>
</dbReference>
<dbReference type="PANTHER" id="PTHR24300:SF376">
    <property type="entry name" value="CYTOCHROME P450 15A1"/>
    <property type="match status" value="1"/>
</dbReference>
<comment type="similarity">
    <text evidence="2 9">Belongs to the cytochrome P450 family.</text>
</comment>
<dbReference type="GO" id="GO:0006805">
    <property type="term" value="P:xenobiotic metabolic process"/>
    <property type="evidence" value="ECO:0007669"/>
    <property type="project" value="TreeGrafter"/>
</dbReference>